<feature type="region of interest" description="Disordered" evidence="7">
    <location>
        <begin position="310"/>
        <end position="375"/>
    </location>
</feature>
<dbReference type="InterPro" id="IPR004087">
    <property type="entry name" value="KH_dom"/>
</dbReference>
<dbReference type="Gene3D" id="3.30.1370.10">
    <property type="entry name" value="K Homology domain, type 1"/>
    <property type="match status" value="2"/>
</dbReference>
<reference evidence="9" key="1">
    <citation type="submission" date="2020-07" db="EMBL/GenBank/DDBJ databases">
        <title>The High-quality genome of the commercially important snow crab, Chionoecetes opilio.</title>
        <authorList>
            <person name="Jeong J.-H."/>
            <person name="Ryu S."/>
        </authorList>
    </citation>
    <scope>NUCLEOTIDE SEQUENCE</scope>
    <source>
        <strain evidence="9">MADBK_172401_WGS</strain>
        <tissue evidence="9">Digestive gland</tissue>
    </source>
</reference>
<dbReference type="PANTHER" id="PTHR46392:SF1">
    <property type="entry name" value="DUAL SERINE_THREONINE AND TYROSINE PROTEIN KINASE"/>
    <property type="match status" value="1"/>
</dbReference>
<comment type="subcellular location">
    <subcellularLocation>
        <location evidence="1">Cytoplasm</location>
    </subcellularLocation>
</comment>
<keyword evidence="3" id="KW-0723">Serine/threonine-protein kinase</keyword>
<accession>A0A8J5CT43</accession>
<evidence type="ECO:0000313" key="9">
    <source>
        <dbReference type="EMBL" id="KAG0719701.1"/>
    </source>
</evidence>
<keyword evidence="4" id="KW-0808">Transferase</keyword>
<name>A0A8J5CT43_CHIOP</name>
<evidence type="ECO:0000256" key="1">
    <source>
        <dbReference type="ARBA" id="ARBA00004496"/>
    </source>
</evidence>
<evidence type="ECO:0000256" key="6">
    <source>
        <dbReference type="PROSITE-ProRule" id="PRU00117"/>
    </source>
</evidence>
<dbReference type="Pfam" id="PF00013">
    <property type="entry name" value="KH_1"/>
    <property type="match status" value="2"/>
</dbReference>
<dbReference type="GO" id="GO:0004674">
    <property type="term" value="F:protein serine/threonine kinase activity"/>
    <property type="evidence" value="ECO:0007669"/>
    <property type="project" value="UniProtKB-KW"/>
</dbReference>
<keyword evidence="6" id="KW-0694">RNA-binding</keyword>
<feature type="domain" description="K Homology" evidence="8">
    <location>
        <begin position="144"/>
        <end position="214"/>
    </location>
</feature>
<dbReference type="InterPro" id="IPR036612">
    <property type="entry name" value="KH_dom_type_1_sf"/>
</dbReference>
<dbReference type="GO" id="GO:0044344">
    <property type="term" value="P:cellular response to fibroblast growth factor stimulus"/>
    <property type="evidence" value="ECO:0007669"/>
    <property type="project" value="TreeGrafter"/>
</dbReference>
<dbReference type="SUPFAM" id="SSF54791">
    <property type="entry name" value="Eukaryotic type KH-domain (KH-domain type I)"/>
    <property type="match status" value="2"/>
</dbReference>
<proteinExistence type="predicted"/>
<dbReference type="GO" id="GO:0005737">
    <property type="term" value="C:cytoplasm"/>
    <property type="evidence" value="ECO:0007669"/>
    <property type="project" value="UniProtKB-SubCell"/>
</dbReference>
<keyword evidence="5 9" id="KW-0418">Kinase</keyword>
<evidence type="ECO:0000256" key="5">
    <source>
        <dbReference type="ARBA" id="ARBA00022777"/>
    </source>
</evidence>
<dbReference type="GO" id="GO:0003723">
    <property type="term" value="F:RNA binding"/>
    <property type="evidence" value="ECO:0007669"/>
    <property type="project" value="UniProtKB-UniRule"/>
</dbReference>
<feature type="domain" description="K Homology" evidence="8">
    <location>
        <begin position="71"/>
        <end position="141"/>
    </location>
</feature>
<comment type="caution">
    <text evidence="9">The sequence shown here is derived from an EMBL/GenBank/DDBJ whole genome shotgun (WGS) entry which is preliminary data.</text>
</comment>
<dbReference type="InterPro" id="IPR051302">
    <property type="entry name" value="Dual_SerThr-Tyr_Kinase"/>
</dbReference>
<gene>
    <name evidence="9" type="primary">DSTYK_1</name>
    <name evidence="9" type="ORF">GWK47_049983</name>
</gene>
<keyword evidence="2" id="KW-0963">Cytoplasm</keyword>
<sequence>MGVKARKAKALTAVTEAAACSQQQEAASPQARKAKALPGCVHAAAGRAATGQKERPARQEAWGGKCERLVEKVEVEVAAVPHMRRCIVGPGGATLKKVQQEFPGVVVKVPPPRDAVTATVTVRGPPRQVTAAAHRLKALLHEAEVVEAQVAVAPHQRRHVIGLGGANIRKLQKEFPEVAVTVPPREDRASRSVALKSPRRQVAGARALLGPRCQGQTPPSNKTTPPTPATTTTVSTTTVSTTVPTTTPTTTLTTTAPITTPTTTVSTTTPTTTTPTTAKSPLPITVEKLTQVPALPPALNAEDFPSLSAAHATRRPRHLPARNTQHPPAQDTTGPPARNTKPSHPSAHSCPSTRRRQLHHPAQSTARSTAHHKNYPLAHYRNYPPAPYINYPSAYYQDYYAHRAYPPAHYRNYSSAYYQDYYAHRDYPPAHYRNYSSAYYQDYYAHRAYHPAHYHNYTAHYKQLGEIQLGESEVRALRCVLGGPTCLVVWGQDACGKALVVTRLLGEQVLPIVPHAATQPWRPIRLKHAMTRSVSLTLPDDAPPETEGAGYELALSLQAHQRPWGTVPRADVMVDHHTQQDPVVGSAVLEVGLNHPLLREGVQVVVAPSDAAHGSPLAFLGPLLPEVLPIMIYAISRDNLSDQVRRRLGGCVAGGIKGRGREGKVTGRL</sequence>
<organism evidence="9 10">
    <name type="scientific">Chionoecetes opilio</name>
    <name type="common">Atlantic snow crab</name>
    <name type="synonym">Cancer opilio</name>
    <dbReference type="NCBI Taxonomy" id="41210"/>
    <lineage>
        <taxon>Eukaryota</taxon>
        <taxon>Metazoa</taxon>
        <taxon>Ecdysozoa</taxon>
        <taxon>Arthropoda</taxon>
        <taxon>Crustacea</taxon>
        <taxon>Multicrustacea</taxon>
        <taxon>Malacostraca</taxon>
        <taxon>Eumalacostraca</taxon>
        <taxon>Eucarida</taxon>
        <taxon>Decapoda</taxon>
        <taxon>Pleocyemata</taxon>
        <taxon>Brachyura</taxon>
        <taxon>Eubrachyura</taxon>
        <taxon>Majoidea</taxon>
        <taxon>Majidae</taxon>
        <taxon>Chionoecetes</taxon>
    </lineage>
</organism>
<dbReference type="GO" id="GO:0045743">
    <property type="term" value="P:positive regulation of fibroblast growth factor receptor signaling pathway"/>
    <property type="evidence" value="ECO:0007669"/>
    <property type="project" value="TreeGrafter"/>
</dbReference>
<feature type="compositionally biased region" description="Polar residues" evidence="7">
    <location>
        <begin position="322"/>
        <end position="333"/>
    </location>
</feature>
<feature type="region of interest" description="Disordered" evidence="7">
    <location>
        <begin position="209"/>
        <end position="280"/>
    </location>
</feature>
<dbReference type="AlphaFoldDB" id="A0A8J5CT43"/>
<evidence type="ECO:0000256" key="3">
    <source>
        <dbReference type="ARBA" id="ARBA00022527"/>
    </source>
</evidence>
<evidence type="ECO:0000256" key="2">
    <source>
        <dbReference type="ARBA" id="ARBA00022490"/>
    </source>
</evidence>
<dbReference type="Proteomes" id="UP000770661">
    <property type="component" value="Unassembled WGS sequence"/>
</dbReference>
<dbReference type="GO" id="GO:0010468">
    <property type="term" value="P:regulation of gene expression"/>
    <property type="evidence" value="ECO:0007669"/>
    <property type="project" value="UniProtKB-ARBA"/>
</dbReference>
<protein>
    <submittedName>
        <fullName evidence="9">Dual serine/threonine and tyrosine protein kinase</fullName>
    </submittedName>
</protein>
<dbReference type="OrthoDB" id="122279at2759"/>
<dbReference type="PANTHER" id="PTHR46392">
    <property type="entry name" value="DUAL SERINE/THREONINE AND TYROSINE PROTEIN KINASE"/>
    <property type="match status" value="1"/>
</dbReference>
<feature type="compositionally biased region" description="Low complexity" evidence="7">
    <location>
        <begin position="217"/>
        <end position="277"/>
    </location>
</feature>
<dbReference type="GO" id="GO:0043066">
    <property type="term" value="P:negative regulation of apoptotic process"/>
    <property type="evidence" value="ECO:0007669"/>
    <property type="project" value="TreeGrafter"/>
</dbReference>
<evidence type="ECO:0000259" key="8">
    <source>
        <dbReference type="SMART" id="SM00322"/>
    </source>
</evidence>
<dbReference type="SMART" id="SM00322">
    <property type="entry name" value="KH"/>
    <property type="match status" value="2"/>
</dbReference>
<keyword evidence="10" id="KW-1185">Reference proteome</keyword>
<dbReference type="PROSITE" id="PS50084">
    <property type="entry name" value="KH_TYPE_1"/>
    <property type="match status" value="2"/>
</dbReference>
<evidence type="ECO:0000313" key="10">
    <source>
        <dbReference type="Proteomes" id="UP000770661"/>
    </source>
</evidence>
<evidence type="ECO:0000256" key="4">
    <source>
        <dbReference type="ARBA" id="ARBA00022679"/>
    </source>
</evidence>
<dbReference type="EMBL" id="JACEEZ010014135">
    <property type="protein sequence ID" value="KAG0719701.1"/>
    <property type="molecule type" value="Genomic_DNA"/>
</dbReference>
<dbReference type="GO" id="GO:0070374">
    <property type="term" value="P:positive regulation of ERK1 and ERK2 cascade"/>
    <property type="evidence" value="ECO:0007669"/>
    <property type="project" value="TreeGrafter"/>
</dbReference>
<evidence type="ECO:0000256" key="7">
    <source>
        <dbReference type="SAM" id="MobiDB-lite"/>
    </source>
</evidence>
<dbReference type="InterPro" id="IPR004088">
    <property type="entry name" value="KH_dom_type_1"/>
</dbReference>